<dbReference type="InterPro" id="IPR020904">
    <property type="entry name" value="Sc_DH/Rdtase_CS"/>
</dbReference>
<proteinExistence type="inferred from homology"/>
<dbReference type="EMBL" id="DSRU01000082">
    <property type="protein sequence ID" value="HFM97470.1"/>
    <property type="molecule type" value="Genomic_DNA"/>
</dbReference>
<dbReference type="PANTHER" id="PTHR24321">
    <property type="entry name" value="DEHYDROGENASES, SHORT CHAIN"/>
    <property type="match status" value="1"/>
</dbReference>
<dbReference type="EC" id="1.1.1.47" evidence="3"/>
<name>A0A7C3KD36_9CYAN</name>
<comment type="caution">
    <text evidence="3">The sequence shown here is derived from an EMBL/GenBank/DDBJ whole genome shotgun (WGS) entry which is preliminary data.</text>
</comment>
<dbReference type="AlphaFoldDB" id="A0A7C3KD36"/>
<evidence type="ECO:0000313" key="3">
    <source>
        <dbReference type="EMBL" id="HFM97470.1"/>
    </source>
</evidence>
<dbReference type="Pfam" id="PF13561">
    <property type="entry name" value="adh_short_C2"/>
    <property type="match status" value="1"/>
</dbReference>
<comment type="similarity">
    <text evidence="1">Belongs to the short-chain dehydrogenases/reductases (SDR) family.</text>
</comment>
<accession>A0A7C3KD36</accession>
<dbReference type="FunFam" id="3.40.50.720:FF:000084">
    <property type="entry name" value="Short-chain dehydrogenase reductase"/>
    <property type="match status" value="1"/>
</dbReference>
<dbReference type="PRINTS" id="PR00080">
    <property type="entry name" value="SDRFAMILY"/>
</dbReference>
<protein>
    <submittedName>
        <fullName evidence="3">Glucose 1-dehydrogenase</fullName>
        <ecNumber evidence="3">1.1.1.47</ecNumber>
    </submittedName>
</protein>
<sequence length="258" mass="27526">MNSLTFEDQIVLVTGGSLGIGRATVLAFANQGASVVFASRGVEAGISLQTEIIQSGGRAMYIQADMANPADIETMVEKVIQTYGRIDHAVNNVAANVPLTPTAELTESEADYSLDVNLKGMWLCMKYQLQQMLTQGNGTIVNIASVNGLSGTPIGSLYTASKHGVVGLTRSTALEYVRQGIRINAVCPGLVHTPRLERRWSELSPEQRSQSMQDLANSIPIGRFAQPEEIAAAILWLSSTESSYIVGQAIVIDGGLTA</sequence>
<evidence type="ECO:0000256" key="2">
    <source>
        <dbReference type="ARBA" id="ARBA00023002"/>
    </source>
</evidence>
<dbReference type="InterPro" id="IPR002347">
    <property type="entry name" value="SDR_fam"/>
</dbReference>
<dbReference type="GO" id="GO:0047936">
    <property type="term" value="F:glucose 1-dehydrogenase [NAD(P)+] activity"/>
    <property type="evidence" value="ECO:0007669"/>
    <property type="project" value="UniProtKB-EC"/>
</dbReference>
<dbReference type="PANTHER" id="PTHR24321:SF8">
    <property type="entry name" value="ESTRADIOL 17-BETA-DEHYDROGENASE 8-RELATED"/>
    <property type="match status" value="1"/>
</dbReference>
<gene>
    <name evidence="3" type="ORF">ENR64_06820</name>
</gene>
<dbReference type="CDD" id="cd05233">
    <property type="entry name" value="SDR_c"/>
    <property type="match status" value="1"/>
</dbReference>
<dbReference type="NCBIfam" id="NF005559">
    <property type="entry name" value="PRK07231.1"/>
    <property type="match status" value="1"/>
</dbReference>
<keyword evidence="2 3" id="KW-0560">Oxidoreductase</keyword>
<dbReference type="PRINTS" id="PR00081">
    <property type="entry name" value="GDHRDH"/>
</dbReference>
<organism evidence="3">
    <name type="scientific">Oscillatoriales cyanobacterium SpSt-418</name>
    <dbReference type="NCBI Taxonomy" id="2282169"/>
    <lineage>
        <taxon>Bacteria</taxon>
        <taxon>Bacillati</taxon>
        <taxon>Cyanobacteriota</taxon>
        <taxon>Cyanophyceae</taxon>
        <taxon>Oscillatoriophycideae</taxon>
        <taxon>Oscillatoriales</taxon>
    </lineage>
</organism>
<dbReference type="InterPro" id="IPR036291">
    <property type="entry name" value="NAD(P)-bd_dom_sf"/>
</dbReference>
<dbReference type="PROSITE" id="PS00061">
    <property type="entry name" value="ADH_SHORT"/>
    <property type="match status" value="1"/>
</dbReference>
<dbReference type="Gene3D" id="3.40.50.720">
    <property type="entry name" value="NAD(P)-binding Rossmann-like Domain"/>
    <property type="match status" value="1"/>
</dbReference>
<dbReference type="SUPFAM" id="SSF51735">
    <property type="entry name" value="NAD(P)-binding Rossmann-fold domains"/>
    <property type="match status" value="1"/>
</dbReference>
<reference evidence="3" key="1">
    <citation type="journal article" date="2020" name="mSystems">
        <title>Genome- and Community-Level Interaction Insights into Carbon Utilization and Element Cycling Functions of Hydrothermarchaeota in Hydrothermal Sediment.</title>
        <authorList>
            <person name="Zhou Z."/>
            <person name="Liu Y."/>
            <person name="Xu W."/>
            <person name="Pan J."/>
            <person name="Luo Z.H."/>
            <person name="Li M."/>
        </authorList>
    </citation>
    <scope>NUCLEOTIDE SEQUENCE [LARGE SCALE GENOMIC DNA]</scope>
    <source>
        <strain evidence="3">SpSt-418</strain>
    </source>
</reference>
<evidence type="ECO:0000256" key="1">
    <source>
        <dbReference type="ARBA" id="ARBA00006484"/>
    </source>
</evidence>